<sequence length="239" mass="28038">MPFSQKSLDFLFENRLHDSKEWFLEHKNEYETLVKAPLTELSAALGPVMLELDPQLTTDPAVGKTISRIRRDTRFTHDKSLYRDNMWIVYKRGKMYGREVPGLYFEVFSDGHFGYGCGFYDASTAYMETLRAQVRARTPAWKKADKALRAQQVFALDGERYKRPHFPDAPAAQRDWLELRGISFNARRRDPELLFSDRLADELAKDFRLLAPLYRFLLEVAHQQRAETVQRPWELEQKG</sequence>
<dbReference type="PIRSF" id="PIRSF028451">
    <property type="entry name" value="UCP028451"/>
    <property type="match status" value="1"/>
</dbReference>
<dbReference type="Pfam" id="PF09365">
    <property type="entry name" value="DUF2461"/>
    <property type="match status" value="1"/>
</dbReference>
<comment type="caution">
    <text evidence="1">The sequence shown here is derived from an EMBL/GenBank/DDBJ whole genome shotgun (WGS) entry which is preliminary data.</text>
</comment>
<accession>A0A923I684</accession>
<dbReference type="RefSeq" id="WP_186887445.1">
    <property type="nucleotide sequence ID" value="NZ_JACONZ010000002.1"/>
</dbReference>
<evidence type="ECO:0000313" key="1">
    <source>
        <dbReference type="EMBL" id="MBC5581073.1"/>
    </source>
</evidence>
<evidence type="ECO:0000313" key="2">
    <source>
        <dbReference type="Proteomes" id="UP000659630"/>
    </source>
</evidence>
<dbReference type="AlphaFoldDB" id="A0A923I684"/>
<dbReference type="PANTHER" id="PTHR36452:SF1">
    <property type="entry name" value="DUF2461 DOMAIN-CONTAINING PROTEIN"/>
    <property type="match status" value="1"/>
</dbReference>
<gene>
    <name evidence="1" type="ORF">H8S23_06105</name>
</gene>
<reference evidence="1" key="1">
    <citation type="submission" date="2020-08" db="EMBL/GenBank/DDBJ databases">
        <title>Genome public.</title>
        <authorList>
            <person name="Liu C."/>
            <person name="Sun Q."/>
        </authorList>
    </citation>
    <scope>NUCLEOTIDE SEQUENCE</scope>
    <source>
        <strain evidence="1">BX8</strain>
    </source>
</reference>
<dbReference type="PANTHER" id="PTHR36452">
    <property type="entry name" value="CHROMOSOME 12, WHOLE GENOME SHOTGUN SEQUENCE"/>
    <property type="match status" value="1"/>
</dbReference>
<proteinExistence type="predicted"/>
<dbReference type="NCBIfam" id="TIGR02453">
    <property type="entry name" value="TIGR02453 family protein"/>
    <property type="match status" value="1"/>
</dbReference>
<protein>
    <submittedName>
        <fullName evidence="1">DUF2461 domain-containing protein</fullName>
    </submittedName>
</protein>
<organism evidence="1 2">
    <name type="scientific">Anaerofilum hominis</name>
    <dbReference type="NCBI Taxonomy" id="2763016"/>
    <lineage>
        <taxon>Bacteria</taxon>
        <taxon>Bacillati</taxon>
        <taxon>Bacillota</taxon>
        <taxon>Clostridia</taxon>
        <taxon>Eubacteriales</taxon>
        <taxon>Oscillospiraceae</taxon>
        <taxon>Anaerofilum</taxon>
    </lineage>
</organism>
<dbReference type="InterPro" id="IPR012808">
    <property type="entry name" value="CHP02453"/>
</dbReference>
<dbReference type="Proteomes" id="UP000659630">
    <property type="component" value="Unassembled WGS sequence"/>
</dbReference>
<keyword evidence="2" id="KW-1185">Reference proteome</keyword>
<dbReference type="InterPro" id="IPR015996">
    <property type="entry name" value="UCP028451"/>
</dbReference>
<dbReference type="EMBL" id="JACONZ010000002">
    <property type="protein sequence ID" value="MBC5581073.1"/>
    <property type="molecule type" value="Genomic_DNA"/>
</dbReference>
<name>A0A923I684_9FIRM</name>